<feature type="transmembrane region" description="Helical" evidence="6">
    <location>
        <begin position="136"/>
        <end position="157"/>
    </location>
</feature>
<dbReference type="Pfam" id="PF07690">
    <property type="entry name" value="MFS_1"/>
    <property type="match status" value="1"/>
</dbReference>
<dbReference type="PANTHER" id="PTHR43124:SF3">
    <property type="entry name" value="CHLORAMPHENICOL EFFLUX PUMP RV0191"/>
    <property type="match status" value="1"/>
</dbReference>
<dbReference type="InterPro" id="IPR050189">
    <property type="entry name" value="MFS_Efflux_Transporters"/>
</dbReference>
<dbReference type="PROSITE" id="PS50850">
    <property type="entry name" value="MFS"/>
    <property type="match status" value="1"/>
</dbReference>
<comment type="caution">
    <text evidence="8">The sequence shown here is derived from an EMBL/GenBank/DDBJ whole genome shotgun (WGS) entry which is preliminary data.</text>
</comment>
<dbReference type="RefSeq" id="WP_038076888.1">
    <property type="nucleotide sequence ID" value="NZ_AUND01000023.1"/>
</dbReference>
<feature type="transmembrane region" description="Helical" evidence="6">
    <location>
        <begin position="296"/>
        <end position="315"/>
    </location>
</feature>
<dbReference type="GO" id="GO:0005886">
    <property type="term" value="C:plasma membrane"/>
    <property type="evidence" value="ECO:0007669"/>
    <property type="project" value="UniProtKB-SubCell"/>
</dbReference>
<comment type="subcellular location">
    <subcellularLocation>
        <location evidence="1">Cell membrane</location>
        <topology evidence="1">Multi-pass membrane protein</topology>
    </subcellularLocation>
</comment>
<feature type="transmembrane region" description="Helical" evidence="6">
    <location>
        <begin position="271"/>
        <end position="290"/>
    </location>
</feature>
<feature type="transmembrane region" description="Helical" evidence="6">
    <location>
        <begin position="49"/>
        <end position="70"/>
    </location>
</feature>
<feature type="domain" description="Major facilitator superfamily (MFS) profile" evidence="7">
    <location>
        <begin position="7"/>
        <end position="385"/>
    </location>
</feature>
<evidence type="ECO:0000256" key="4">
    <source>
        <dbReference type="ARBA" id="ARBA00022989"/>
    </source>
</evidence>
<feature type="transmembrane region" description="Helical" evidence="6">
    <location>
        <begin position="207"/>
        <end position="230"/>
    </location>
</feature>
<dbReference type="Proteomes" id="UP000027432">
    <property type="component" value="Unassembled WGS sequence"/>
</dbReference>
<dbReference type="CDD" id="cd17324">
    <property type="entry name" value="MFS_NepI_like"/>
    <property type="match status" value="1"/>
</dbReference>
<protein>
    <recommendedName>
        <fullName evidence="7">Major facilitator superfamily (MFS) profile domain-containing protein</fullName>
    </recommendedName>
</protein>
<evidence type="ECO:0000313" key="8">
    <source>
        <dbReference type="EMBL" id="KEO52745.1"/>
    </source>
</evidence>
<evidence type="ECO:0000259" key="7">
    <source>
        <dbReference type="PROSITE" id="PS50850"/>
    </source>
</evidence>
<evidence type="ECO:0000256" key="1">
    <source>
        <dbReference type="ARBA" id="ARBA00004651"/>
    </source>
</evidence>
<name>A0A074JA84_9RHOB</name>
<dbReference type="eggNOG" id="COG2814">
    <property type="taxonomic scope" value="Bacteria"/>
</dbReference>
<dbReference type="InterPro" id="IPR036259">
    <property type="entry name" value="MFS_trans_sf"/>
</dbReference>
<sequence length="392" mass="40425">MTLEPRHARAVILSLALGTFGIGVIEFASMGLLPYYAAEFGVSEAQAGHAISAYALGVVIGAPVLAVVGAKIPRKQFLIGLMGFYAVANLLAGFAPNMEAFMIARFASGLPHGAYFGMAMLFAADLMPKGKRAQGVAWVITGLTIANVVGVPLAGAIGQNFGWRWGFAIVAVICGASAAMIWRVAPVTPRDPNASPMRELGALANRSVWLTLLVGSVGFGGIFAVYSYLSAAMIDTHAGPDWTIPVALSAFGVGGTIGNMIAGKLSDWSRFGAGFILLCGMIVMVLLYTLTIGNWVAMSVAMVALGSTAGMVIPMQVRLMEVAGEAQTLAAALNHAAFNLANAIGPFLAGIALAKGYGWEATGYVGAGLAVAGLAFLGIAWLDSRRPAPCPA</sequence>
<gene>
    <name evidence="8" type="ORF">TP2_07325</name>
</gene>
<evidence type="ECO:0000256" key="3">
    <source>
        <dbReference type="ARBA" id="ARBA00022692"/>
    </source>
</evidence>
<feature type="transmembrane region" description="Helical" evidence="6">
    <location>
        <begin position="242"/>
        <end position="262"/>
    </location>
</feature>
<feature type="transmembrane region" description="Helical" evidence="6">
    <location>
        <begin position="102"/>
        <end position="124"/>
    </location>
</feature>
<evidence type="ECO:0000256" key="6">
    <source>
        <dbReference type="SAM" id="Phobius"/>
    </source>
</evidence>
<keyword evidence="9" id="KW-1185">Reference proteome</keyword>
<evidence type="ECO:0000256" key="2">
    <source>
        <dbReference type="ARBA" id="ARBA00022475"/>
    </source>
</evidence>
<dbReference type="STRING" id="1353537.TP2_07325"/>
<dbReference type="InterPro" id="IPR011701">
    <property type="entry name" value="MFS"/>
</dbReference>
<feature type="transmembrane region" description="Helical" evidence="6">
    <location>
        <begin position="363"/>
        <end position="382"/>
    </location>
</feature>
<keyword evidence="4 6" id="KW-1133">Transmembrane helix</keyword>
<dbReference type="EMBL" id="AUND01000023">
    <property type="protein sequence ID" value="KEO52745.1"/>
    <property type="molecule type" value="Genomic_DNA"/>
</dbReference>
<reference evidence="8 9" key="1">
    <citation type="submission" date="2013-07" db="EMBL/GenBank/DDBJ databases">
        <title>Thioclava pacifica DSM 10166 Genome Sequencing.</title>
        <authorList>
            <person name="Lai Q."/>
            <person name="Shao Z."/>
        </authorList>
    </citation>
    <scope>NUCLEOTIDE SEQUENCE [LARGE SCALE GENOMIC DNA]</scope>
    <source>
        <strain evidence="8 9">DSM 10166</strain>
    </source>
</reference>
<keyword evidence="2" id="KW-1003">Cell membrane</keyword>
<accession>A0A074JA84</accession>
<organism evidence="8 9">
    <name type="scientific">Thioclava pacifica DSM 10166</name>
    <dbReference type="NCBI Taxonomy" id="1353537"/>
    <lineage>
        <taxon>Bacteria</taxon>
        <taxon>Pseudomonadati</taxon>
        <taxon>Pseudomonadota</taxon>
        <taxon>Alphaproteobacteria</taxon>
        <taxon>Rhodobacterales</taxon>
        <taxon>Paracoccaceae</taxon>
        <taxon>Thioclava</taxon>
    </lineage>
</organism>
<dbReference type="AlphaFoldDB" id="A0A074JA84"/>
<feature type="transmembrane region" description="Helical" evidence="6">
    <location>
        <begin position="336"/>
        <end position="357"/>
    </location>
</feature>
<proteinExistence type="predicted"/>
<dbReference type="Gene3D" id="1.20.1250.20">
    <property type="entry name" value="MFS general substrate transporter like domains"/>
    <property type="match status" value="1"/>
</dbReference>
<dbReference type="PANTHER" id="PTHR43124">
    <property type="entry name" value="PURINE EFFLUX PUMP PBUE"/>
    <property type="match status" value="1"/>
</dbReference>
<evidence type="ECO:0000256" key="5">
    <source>
        <dbReference type="ARBA" id="ARBA00023136"/>
    </source>
</evidence>
<keyword evidence="5 6" id="KW-0472">Membrane</keyword>
<evidence type="ECO:0000313" key="9">
    <source>
        <dbReference type="Proteomes" id="UP000027432"/>
    </source>
</evidence>
<feature type="transmembrane region" description="Helical" evidence="6">
    <location>
        <begin position="163"/>
        <end position="186"/>
    </location>
</feature>
<feature type="transmembrane region" description="Helical" evidence="6">
    <location>
        <begin position="77"/>
        <end position="96"/>
    </location>
</feature>
<dbReference type="InterPro" id="IPR020846">
    <property type="entry name" value="MFS_dom"/>
</dbReference>
<dbReference type="GO" id="GO:0022857">
    <property type="term" value="F:transmembrane transporter activity"/>
    <property type="evidence" value="ECO:0007669"/>
    <property type="project" value="InterPro"/>
</dbReference>
<dbReference type="OrthoDB" id="9788453at2"/>
<feature type="transmembrane region" description="Helical" evidence="6">
    <location>
        <begin position="12"/>
        <end position="37"/>
    </location>
</feature>
<keyword evidence="3 6" id="KW-0812">Transmembrane</keyword>
<dbReference type="SUPFAM" id="SSF103473">
    <property type="entry name" value="MFS general substrate transporter"/>
    <property type="match status" value="1"/>
</dbReference>